<evidence type="ECO:0000256" key="7">
    <source>
        <dbReference type="PROSITE-ProRule" id="PRU01094"/>
    </source>
</evidence>
<keyword evidence="5 7" id="KW-0496">Mitochondrion</keyword>
<feature type="compositionally biased region" description="Pro residues" evidence="8">
    <location>
        <begin position="1"/>
        <end position="16"/>
    </location>
</feature>
<dbReference type="Proteomes" id="UP000799770">
    <property type="component" value="Unassembled WGS sequence"/>
</dbReference>
<protein>
    <recommendedName>
        <fullName evidence="10">Letm1 RBD domain-containing protein</fullName>
    </recommendedName>
</protein>
<evidence type="ECO:0000256" key="8">
    <source>
        <dbReference type="SAM" id="MobiDB-lite"/>
    </source>
</evidence>
<evidence type="ECO:0000256" key="9">
    <source>
        <dbReference type="SAM" id="Phobius"/>
    </source>
</evidence>
<proteinExistence type="predicted"/>
<keyword evidence="3" id="KW-0999">Mitochondrion inner membrane</keyword>
<accession>A0A6A5ZRM5</accession>
<dbReference type="InterPro" id="IPR044202">
    <property type="entry name" value="LETM1/MDM38-like"/>
</dbReference>
<feature type="transmembrane region" description="Helical" evidence="9">
    <location>
        <begin position="107"/>
        <end position="128"/>
    </location>
</feature>
<dbReference type="AlphaFoldDB" id="A0A6A5ZRM5"/>
<feature type="domain" description="Letm1 RBD" evidence="10">
    <location>
        <begin position="128"/>
        <end position="294"/>
    </location>
</feature>
<evidence type="ECO:0000256" key="5">
    <source>
        <dbReference type="ARBA" id="ARBA00023128"/>
    </source>
</evidence>
<evidence type="ECO:0000256" key="4">
    <source>
        <dbReference type="ARBA" id="ARBA00022989"/>
    </source>
</evidence>
<feature type="non-terminal residue" evidence="11">
    <location>
        <position position="294"/>
    </location>
</feature>
<reference evidence="11" key="1">
    <citation type="journal article" date="2020" name="Stud. Mycol.">
        <title>101 Dothideomycetes genomes: a test case for predicting lifestyles and emergence of pathogens.</title>
        <authorList>
            <person name="Haridas S."/>
            <person name="Albert R."/>
            <person name="Binder M."/>
            <person name="Bloem J."/>
            <person name="Labutti K."/>
            <person name="Salamov A."/>
            <person name="Andreopoulos B."/>
            <person name="Baker S."/>
            <person name="Barry K."/>
            <person name="Bills G."/>
            <person name="Bluhm B."/>
            <person name="Cannon C."/>
            <person name="Castanera R."/>
            <person name="Culley D."/>
            <person name="Daum C."/>
            <person name="Ezra D."/>
            <person name="Gonzalez J."/>
            <person name="Henrissat B."/>
            <person name="Kuo A."/>
            <person name="Liang C."/>
            <person name="Lipzen A."/>
            <person name="Lutzoni F."/>
            <person name="Magnuson J."/>
            <person name="Mondo S."/>
            <person name="Nolan M."/>
            <person name="Ohm R."/>
            <person name="Pangilinan J."/>
            <person name="Park H.-J."/>
            <person name="Ramirez L."/>
            <person name="Alfaro M."/>
            <person name="Sun H."/>
            <person name="Tritt A."/>
            <person name="Yoshinaga Y."/>
            <person name="Zwiers L.-H."/>
            <person name="Turgeon B."/>
            <person name="Goodwin S."/>
            <person name="Spatafora J."/>
            <person name="Crous P."/>
            <person name="Grigoriev I."/>
        </authorList>
    </citation>
    <scope>NUCLEOTIDE SEQUENCE</scope>
    <source>
        <strain evidence="11">CBS 627.86</strain>
    </source>
</reference>
<feature type="region of interest" description="Disordered" evidence="8">
    <location>
        <begin position="1"/>
        <end position="25"/>
    </location>
</feature>
<keyword evidence="4 9" id="KW-1133">Transmembrane helix</keyword>
<evidence type="ECO:0000256" key="3">
    <source>
        <dbReference type="ARBA" id="ARBA00022792"/>
    </source>
</evidence>
<dbReference type="Pfam" id="PF07766">
    <property type="entry name" value="LETM1_RBD"/>
    <property type="match status" value="1"/>
</dbReference>
<keyword evidence="12" id="KW-1185">Reference proteome</keyword>
<dbReference type="InterPro" id="IPR033122">
    <property type="entry name" value="LETM1-like_RBD"/>
</dbReference>
<keyword evidence="6 9" id="KW-0472">Membrane</keyword>
<dbReference type="OrthoDB" id="73691at2759"/>
<evidence type="ECO:0000259" key="10">
    <source>
        <dbReference type="PROSITE" id="PS51758"/>
    </source>
</evidence>
<name>A0A6A5ZRM5_9PLEO</name>
<dbReference type="PANTHER" id="PTHR14009">
    <property type="entry name" value="LEUCINE ZIPPER-EF-HAND CONTAINING TRANSMEMBRANE PROTEIN"/>
    <property type="match status" value="1"/>
</dbReference>
<evidence type="ECO:0000256" key="6">
    <source>
        <dbReference type="ARBA" id="ARBA00023136"/>
    </source>
</evidence>
<dbReference type="GO" id="GO:0043022">
    <property type="term" value="F:ribosome binding"/>
    <property type="evidence" value="ECO:0007669"/>
    <property type="project" value="InterPro"/>
</dbReference>
<dbReference type="GO" id="GO:0005743">
    <property type="term" value="C:mitochondrial inner membrane"/>
    <property type="evidence" value="ECO:0007669"/>
    <property type="project" value="UniProtKB-SubCell"/>
</dbReference>
<feature type="non-terminal residue" evidence="11">
    <location>
        <position position="1"/>
    </location>
</feature>
<sequence length="294" mass="34144">RPPPSVPSRITKPPPIVSYNEKLNPPSDTYRADLSVPERKPNQNYFAYLYHCGRAYGTFYKTGIKRVYAMTKLAKTYRQKQKLSGESSLTRAEWQVIRRSRGDMLRLLPFGALVVVFGEWLPLFVMWLTPVVPEACRIPKQTQRVLSKLEARRRERERRLAIDAARLIQQDRRPGSRIGETSHSLQRPFTTLIPDAIDKIDMFSLLTVSAKLDSHSWVWDKLFLTPPRAVLKWQIRRRLEYLRKDDERIDRDGGWQGLGKQEVERACIERGYDILGKSESEMRRSLAGWFGGGK</sequence>
<evidence type="ECO:0000256" key="2">
    <source>
        <dbReference type="ARBA" id="ARBA00022692"/>
    </source>
</evidence>
<dbReference type="PROSITE" id="PS51758">
    <property type="entry name" value="LETM1_RBD"/>
    <property type="match status" value="1"/>
</dbReference>
<organism evidence="11 12">
    <name type="scientific">Lophiotrema nucula</name>
    <dbReference type="NCBI Taxonomy" id="690887"/>
    <lineage>
        <taxon>Eukaryota</taxon>
        <taxon>Fungi</taxon>
        <taxon>Dikarya</taxon>
        <taxon>Ascomycota</taxon>
        <taxon>Pezizomycotina</taxon>
        <taxon>Dothideomycetes</taxon>
        <taxon>Pleosporomycetidae</taxon>
        <taxon>Pleosporales</taxon>
        <taxon>Lophiotremataceae</taxon>
        <taxon>Lophiotrema</taxon>
    </lineage>
</organism>
<dbReference type="PANTHER" id="PTHR14009:SF1">
    <property type="entry name" value="MITOCHONDRIAL PROTON_CALCIUM EXCHANGER PROTEIN"/>
    <property type="match status" value="1"/>
</dbReference>
<comment type="subcellular location">
    <subcellularLocation>
        <location evidence="1">Mitochondrion inner membrane</location>
        <topology evidence="1">Single-pass membrane protein</topology>
    </subcellularLocation>
</comment>
<dbReference type="EMBL" id="ML977311">
    <property type="protein sequence ID" value="KAF2121785.1"/>
    <property type="molecule type" value="Genomic_DNA"/>
</dbReference>
<keyword evidence="2 9" id="KW-0812">Transmembrane</keyword>
<evidence type="ECO:0000313" key="11">
    <source>
        <dbReference type="EMBL" id="KAF2121785.1"/>
    </source>
</evidence>
<gene>
    <name evidence="11" type="ORF">BDV96DRAFT_455558</name>
</gene>
<dbReference type="GO" id="GO:0030003">
    <property type="term" value="P:intracellular monoatomic cation homeostasis"/>
    <property type="evidence" value="ECO:0007669"/>
    <property type="project" value="TreeGrafter"/>
</dbReference>
<evidence type="ECO:0000256" key="1">
    <source>
        <dbReference type="ARBA" id="ARBA00004434"/>
    </source>
</evidence>
<evidence type="ECO:0000313" key="12">
    <source>
        <dbReference type="Proteomes" id="UP000799770"/>
    </source>
</evidence>